<evidence type="ECO:0000256" key="4">
    <source>
        <dbReference type="ARBA" id="ARBA00023136"/>
    </source>
</evidence>
<feature type="transmembrane region" description="Helical" evidence="5">
    <location>
        <begin position="78"/>
        <end position="99"/>
    </location>
</feature>
<dbReference type="AlphaFoldDB" id="A0A6F9DC44"/>
<evidence type="ECO:0000256" key="1">
    <source>
        <dbReference type="ARBA" id="ARBA00004370"/>
    </source>
</evidence>
<sequence>MEILDKADFPIVALVTSINVILAVLGYAFIFVALAKSANLRRSSPWLLSLGVADLLFTVQVAMVAVACYMARWPFGDFGHIVHAYLALCMGLNAIASNAGALLDRLEMEKKTVLISSNKLALIGFAWTSGVLISFLYYLIIKPFTVTDTTFGCLVNLDDKALLPRLIIVFLSFGWFLVPVYYMARCCLLMGDSGKSAALIPASFLIAYTPFAICSLLSVTVGLDRIYYNNIWIHLMPKFTSAMNPWLHLYLNPQLRKVCSDMFLGNGQEKMH</sequence>
<protein>
    <submittedName>
        <fullName evidence="6">Opsin3 retinal G-protein-coupled receptor</fullName>
    </submittedName>
</protein>
<dbReference type="GO" id="GO:0016020">
    <property type="term" value="C:membrane"/>
    <property type="evidence" value="ECO:0007669"/>
    <property type="project" value="UniProtKB-SubCell"/>
</dbReference>
<accession>A0A6F9DC44</accession>
<evidence type="ECO:0000313" key="6">
    <source>
        <dbReference type="EMBL" id="CAB3239937.1"/>
    </source>
</evidence>
<keyword evidence="2 5" id="KW-0812">Transmembrane</keyword>
<evidence type="ECO:0000256" key="3">
    <source>
        <dbReference type="ARBA" id="ARBA00022989"/>
    </source>
</evidence>
<dbReference type="InterPro" id="IPR000276">
    <property type="entry name" value="GPCR_Rhodpsn"/>
</dbReference>
<name>A0A6F9DC44_9ASCI</name>
<gene>
    <name evidence="6" type="primary">Drd1</name>
</gene>
<reference evidence="6" key="1">
    <citation type="submission" date="2020-04" db="EMBL/GenBank/DDBJ databases">
        <authorList>
            <person name="Neveu A P."/>
        </authorList>
    </citation>
    <scope>NUCLEOTIDE SEQUENCE</scope>
    <source>
        <tissue evidence="6">Whole embryo</tissue>
    </source>
</reference>
<dbReference type="EMBL" id="LR784651">
    <property type="protein sequence ID" value="CAB3239937.1"/>
    <property type="molecule type" value="mRNA"/>
</dbReference>
<keyword evidence="3 5" id="KW-1133">Transmembrane helix</keyword>
<evidence type="ECO:0000256" key="2">
    <source>
        <dbReference type="ARBA" id="ARBA00022692"/>
    </source>
</evidence>
<evidence type="ECO:0000256" key="5">
    <source>
        <dbReference type="SAM" id="Phobius"/>
    </source>
</evidence>
<feature type="transmembrane region" description="Helical" evidence="5">
    <location>
        <begin position="46"/>
        <end position="72"/>
    </location>
</feature>
<organism evidence="6">
    <name type="scientific">Phallusia mammillata</name>
    <dbReference type="NCBI Taxonomy" id="59560"/>
    <lineage>
        <taxon>Eukaryota</taxon>
        <taxon>Metazoa</taxon>
        <taxon>Chordata</taxon>
        <taxon>Tunicata</taxon>
        <taxon>Ascidiacea</taxon>
        <taxon>Phlebobranchia</taxon>
        <taxon>Ascidiidae</taxon>
        <taxon>Phallusia</taxon>
    </lineage>
</organism>
<comment type="subcellular location">
    <subcellularLocation>
        <location evidence="1">Membrane</location>
    </subcellularLocation>
</comment>
<keyword evidence="4 5" id="KW-0472">Membrane</keyword>
<feature type="transmembrane region" description="Helical" evidence="5">
    <location>
        <begin position="196"/>
        <end position="219"/>
    </location>
</feature>
<proteinExistence type="evidence at transcript level"/>
<feature type="transmembrane region" description="Helical" evidence="5">
    <location>
        <begin position="161"/>
        <end position="184"/>
    </location>
</feature>
<feature type="transmembrane region" description="Helical" evidence="5">
    <location>
        <begin position="12"/>
        <end position="34"/>
    </location>
</feature>
<dbReference type="Gene3D" id="1.20.1070.10">
    <property type="entry name" value="Rhodopsin 7-helix transmembrane proteins"/>
    <property type="match status" value="1"/>
</dbReference>
<dbReference type="PRINTS" id="PR00237">
    <property type="entry name" value="GPCRRHODOPSN"/>
</dbReference>
<keyword evidence="6" id="KW-0675">Receptor</keyword>
<feature type="transmembrane region" description="Helical" evidence="5">
    <location>
        <begin position="120"/>
        <end position="141"/>
    </location>
</feature>
<dbReference type="GO" id="GO:0004930">
    <property type="term" value="F:G protein-coupled receptor activity"/>
    <property type="evidence" value="ECO:0007669"/>
    <property type="project" value="InterPro"/>
</dbReference>
<dbReference type="SUPFAM" id="SSF81321">
    <property type="entry name" value="Family A G protein-coupled receptor-like"/>
    <property type="match status" value="1"/>
</dbReference>